<organism evidence="2 3">
    <name type="scientific">Thalassobellus suaedae</name>
    <dbReference type="NCBI Taxonomy" id="3074124"/>
    <lineage>
        <taxon>Bacteria</taxon>
        <taxon>Pseudomonadati</taxon>
        <taxon>Bacteroidota</taxon>
        <taxon>Flavobacteriia</taxon>
        <taxon>Flavobacteriales</taxon>
        <taxon>Flavobacteriaceae</taxon>
        <taxon>Thalassobellus</taxon>
    </lineage>
</organism>
<dbReference type="InterPro" id="IPR055407">
    <property type="entry name" value="TraM_C"/>
</dbReference>
<dbReference type="EMBL" id="CP134536">
    <property type="protein sequence ID" value="WNH11988.1"/>
    <property type="molecule type" value="Genomic_DNA"/>
</dbReference>
<protein>
    <submittedName>
        <fullName evidence="2">Conjugative transposon protein TraM</fullName>
    </submittedName>
</protein>
<accession>A0ABY9Y1M4</accession>
<sequence>MKIEKNKIVFGSVLAVILIFLISYSVLLMGDDEKQNDNLKQTQVPELEQEQENYTSKLKAIDDLKEVRETNAPSIYDEKLIDSLGFYDPDLLEKDKIRIVDSIYNLGRINYTENQYRETKPKTLDIAYEKKTDSIISNNYKTIAPKEIGLEHQLFFASNPKKNTSSNILKTDSTIYVVVNGNQIVKKDFRLKMRLEKDAIINNQVIPKNTAVYGFISFKPNRVIIDIENILHQPVKLKAFDFQDGSEGVYVENNFRADATSEVIEDAVDDINIAGVPQVTGVKKIFQRSNRQVKVTIVNNYKLILKPQL</sequence>
<reference evidence="2 3" key="1">
    <citation type="submission" date="2023-09" db="EMBL/GenBank/DDBJ databases">
        <title>Thalassobella suaedae gen. nov., sp. nov., a marine bacterium of the family Flavobacteriaceae isolated from a halophyte Suaeda japonica.</title>
        <authorList>
            <person name="Lee S.Y."/>
            <person name="Hwang C.Y."/>
        </authorList>
    </citation>
    <scope>NUCLEOTIDE SEQUENCE [LARGE SCALE GENOMIC DNA]</scope>
    <source>
        <strain evidence="2 3">HL-DH10</strain>
    </source>
</reference>
<evidence type="ECO:0000259" key="1">
    <source>
        <dbReference type="Pfam" id="PF12508"/>
    </source>
</evidence>
<feature type="domain" description="Conjugative transposon TraM C-terminal" evidence="1">
    <location>
        <begin position="175"/>
        <end position="306"/>
    </location>
</feature>
<dbReference type="Proteomes" id="UP001303407">
    <property type="component" value="Chromosome"/>
</dbReference>
<dbReference type="RefSeq" id="WP_415861968.1">
    <property type="nucleotide sequence ID" value="NZ_CP134536.1"/>
</dbReference>
<proteinExistence type="predicted"/>
<evidence type="ECO:0000313" key="2">
    <source>
        <dbReference type="EMBL" id="WNH11988.1"/>
    </source>
</evidence>
<name>A0ABY9Y1M4_9FLAO</name>
<dbReference type="Pfam" id="PF12508">
    <property type="entry name" value="Transposon_TraM"/>
    <property type="match status" value="1"/>
</dbReference>
<evidence type="ECO:0000313" key="3">
    <source>
        <dbReference type="Proteomes" id="UP001303407"/>
    </source>
</evidence>
<keyword evidence="3" id="KW-1185">Reference proteome</keyword>
<gene>
    <name evidence="2" type="primary">traM</name>
    <name evidence="2" type="ORF">RHP49_13930</name>
</gene>